<reference evidence="2 3" key="1">
    <citation type="submission" date="2015-02" db="EMBL/GenBank/DDBJ databases">
        <title>Draft genome sequences of ten Microbacterium spp. with emphasis on heavy metal contaminated environments.</title>
        <authorList>
            <person name="Corretto E."/>
        </authorList>
    </citation>
    <scope>NUCLEOTIDE SEQUENCE [LARGE SCALE GENOMIC DNA]</scope>
    <source>
        <strain evidence="2 3">DSM 8608</strain>
    </source>
</reference>
<dbReference type="AlphaFoldDB" id="A0A0M2HGP0"/>
<evidence type="ECO:0000313" key="2">
    <source>
        <dbReference type="EMBL" id="KJL43490.1"/>
    </source>
</evidence>
<comment type="caution">
    <text evidence="2">The sequence shown here is derived from an EMBL/GenBank/DDBJ whole genome shotgun (WGS) entry which is preliminary data.</text>
</comment>
<proteinExistence type="predicted"/>
<sequence>MTPDATVSWLLVIPKVPAEPSRHRVAVWRELRRVGAVPAASGVWTIPDLPAFTDALPTVRELAERGGGTLAVLTASSHGEDDIAVLRDAFIAARADEWEEFLADCGKFSDEIDREIAKEKFTFGELEEEEQSLERLRRWHRDLRRRNVVELDIATAAALRLEDVTEKLAGYAEQVFAANLPGAPHG</sequence>
<protein>
    <recommendedName>
        <fullName evidence="1">ChrB N-terminal domain-containing protein</fullName>
    </recommendedName>
</protein>
<dbReference type="RefSeq" id="WP_211255886.1">
    <property type="nucleotide sequence ID" value="NZ_JYJA01000031.1"/>
</dbReference>
<feature type="domain" description="ChrB N-terminal" evidence="1">
    <location>
        <begin position="24"/>
        <end position="179"/>
    </location>
</feature>
<dbReference type="Proteomes" id="UP000034098">
    <property type="component" value="Unassembled WGS sequence"/>
</dbReference>
<keyword evidence="3" id="KW-1185">Reference proteome</keyword>
<evidence type="ECO:0000313" key="3">
    <source>
        <dbReference type="Proteomes" id="UP000034098"/>
    </source>
</evidence>
<dbReference type="EMBL" id="JYJA01000031">
    <property type="protein sequence ID" value="KJL43490.1"/>
    <property type="molecule type" value="Genomic_DNA"/>
</dbReference>
<dbReference type="InterPro" id="IPR046858">
    <property type="entry name" value="ChrB_N"/>
</dbReference>
<name>A0A0M2HGP0_MICTR</name>
<accession>A0A0M2HGP0</accession>
<evidence type="ECO:0000259" key="1">
    <source>
        <dbReference type="Pfam" id="PF20229"/>
    </source>
</evidence>
<dbReference type="Pfam" id="PF20229">
    <property type="entry name" value="ChrB_N"/>
    <property type="match status" value="1"/>
</dbReference>
<dbReference type="PATRIC" id="fig|69370.6.peg.1580"/>
<organism evidence="2 3">
    <name type="scientific">Microbacterium trichothecenolyticum</name>
    <name type="common">Aureobacterium trichothecenolyticum</name>
    <dbReference type="NCBI Taxonomy" id="69370"/>
    <lineage>
        <taxon>Bacteria</taxon>
        <taxon>Bacillati</taxon>
        <taxon>Actinomycetota</taxon>
        <taxon>Actinomycetes</taxon>
        <taxon>Micrococcales</taxon>
        <taxon>Microbacteriaceae</taxon>
        <taxon>Microbacterium</taxon>
    </lineage>
</organism>
<gene>
    <name evidence="2" type="ORF">RS82_01547</name>
</gene>